<gene>
    <name evidence="2" type="ORF">E1B28_007095</name>
</gene>
<name>A0A9P7S1J0_9AGAR</name>
<dbReference type="RefSeq" id="XP_043009883.1">
    <property type="nucleotide sequence ID" value="XM_043151803.1"/>
</dbReference>
<dbReference type="Proteomes" id="UP001049176">
    <property type="component" value="Chromosome 4"/>
</dbReference>
<protein>
    <submittedName>
        <fullName evidence="2">Uncharacterized protein</fullName>
    </submittedName>
</protein>
<dbReference type="EMBL" id="CM032184">
    <property type="protein sequence ID" value="KAG7093413.1"/>
    <property type="molecule type" value="Genomic_DNA"/>
</dbReference>
<reference evidence="2" key="1">
    <citation type="journal article" date="2021" name="Genome Biol. Evol.">
        <title>The assembled and annotated genome of the fairy-ring fungus Marasmius oreades.</title>
        <authorList>
            <person name="Hiltunen M."/>
            <person name="Ament-Velasquez S.L."/>
            <person name="Johannesson H."/>
        </authorList>
    </citation>
    <scope>NUCLEOTIDE SEQUENCE</scope>
    <source>
        <strain evidence="2">03SP1</strain>
    </source>
</reference>
<evidence type="ECO:0000313" key="2">
    <source>
        <dbReference type="EMBL" id="KAG7093413.1"/>
    </source>
</evidence>
<feature type="compositionally biased region" description="Acidic residues" evidence="1">
    <location>
        <begin position="23"/>
        <end position="33"/>
    </location>
</feature>
<evidence type="ECO:0000313" key="3">
    <source>
        <dbReference type="Proteomes" id="UP001049176"/>
    </source>
</evidence>
<proteinExistence type="predicted"/>
<dbReference type="KEGG" id="more:E1B28_007095"/>
<organism evidence="2 3">
    <name type="scientific">Marasmius oreades</name>
    <name type="common">fairy-ring Marasmius</name>
    <dbReference type="NCBI Taxonomy" id="181124"/>
    <lineage>
        <taxon>Eukaryota</taxon>
        <taxon>Fungi</taxon>
        <taxon>Dikarya</taxon>
        <taxon>Basidiomycota</taxon>
        <taxon>Agaricomycotina</taxon>
        <taxon>Agaricomycetes</taxon>
        <taxon>Agaricomycetidae</taxon>
        <taxon>Agaricales</taxon>
        <taxon>Marasmiineae</taxon>
        <taxon>Marasmiaceae</taxon>
        <taxon>Marasmius</taxon>
    </lineage>
</organism>
<evidence type="ECO:0000256" key="1">
    <source>
        <dbReference type="SAM" id="MobiDB-lite"/>
    </source>
</evidence>
<dbReference type="AlphaFoldDB" id="A0A9P7S1J0"/>
<sequence>MIPAPLGPASTTPVFSNTRLPDKDDDNDEEDKEEGEKKANIHKDEDQECVDAAWFGEFDKDLILIFHDKGKGTGMMSGK</sequence>
<dbReference type="GeneID" id="66076171"/>
<accession>A0A9P7S1J0</accession>
<keyword evidence="3" id="KW-1185">Reference proteome</keyword>
<feature type="region of interest" description="Disordered" evidence="1">
    <location>
        <begin position="1"/>
        <end position="44"/>
    </location>
</feature>
<feature type="compositionally biased region" description="Basic and acidic residues" evidence="1">
    <location>
        <begin position="34"/>
        <end position="44"/>
    </location>
</feature>
<comment type="caution">
    <text evidence="2">The sequence shown here is derived from an EMBL/GenBank/DDBJ whole genome shotgun (WGS) entry which is preliminary data.</text>
</comment>
<feature type="compositionally biased region" description="Polar residues" evidence="1">
    <location>
        <begin position="9"/>
        <end position="19"/>
    </location>
</feature>